<dbReference type="OrthoDB" id="1914153at2759"/>
<evidence type="ECO:0000313" key="3">
    <source>
        <dbReference type="Proteomes" id="UP000825935"/>
    </source>
</evidence>
<dbReference type="EMBL" id="CM035408">
    <property type="protein sequence ID" value="KAH7441598.1"/>
    <property type="molecule type" value="Genomic_DNA"/>
</dbReference>
<keyword evidence="3" id="KW-1185">Reference proteome</keyword>
<comment type="caution">
    <text evidence="2">The sequence shown here is derived from an EMBL/GenBank/DDBJ whole genome shotgun (WGS) entry which is preliminary data.</text>
</comment>
<feature type="transmembrane region" description="Helical" evidence="1">
    <location>
        <begin position="172"/>
        <end position="198"/>
    </location>
</feature>
<proteinExistence type="predicted"/>
<dbReference type="EMBL" id="CM035408">
    <property type="protein sequence ID" value="KAH7441603.1"/>
    <property type="molecule type" value="Genomic_DNA"/>
</dbReference>
<dbReference type="PANTHER" id="PTHR35102:SF1">
    <property type="entry name" value="E3 UBIQUITIN-PROTEIN LIGASE"/>
    <property type="match status" value="1"/>
</dbReference>
<keyword evidence="1" id="KW-0472">Membrane</keyword>
<evidence type="ECO:0008006" key="4">
    <source>
        <dbReference type="Google" id="ProtNLM"/>
    </source>
</evidence>
<dbReference type="AlphaFoldDB" id="A0A8T2UZE6"/>
<evidence type="ECO:0000313" key="2">
    <source>
        <dbReference type="EMBL" id="KAH7441601.1"/>
    </source>
</evidence>
<name>A0A8T2UZE6_CERRI</name>
<keyword evidence="1" id="KW-1133">Transmembrane helix</keyword>
<organism evidence="2 3">
    <name type="scientific">Ceratopteris richardii</name>
    <name type="common">Triangle waterfern</name>
    <dbReference type="NCBI Taxonomy" id="49495"/>
    <lineage>
        <taxon>Eukaryota</taxon>
        <taxon>Viridiplantae</taxon>
        <taxon>Streptophyta</taxon>
        <taxon>Embryophyta</taxon>
        <taxon>Tracheophyta</taxon>
        <taxon>Polypodiopsida</taxon>
        <taxon>Polypodiidae</taxon>
        <taxon>Polypodiales</taxon>
        <taxon>Pteridineae</taxon>
        <taxon>Pteridaceae</taxon>
        <taxon>Parkerioideae</taxon>
        <taxon>Ceratopteris</taxon>
    </lineage>
</organism>
<dbReference type="PANTHER" id="PTHR35102">
    <property type="entry name" value="E3 UBIQUITIN-PROTEIN LIGASE"/>
    <property type="match status" value="1"/>
</dbReference>
<keyword evidence="1" id="KW-0812">Transmembrane</keyword>
<dbReference type="OMA" id="CAIAASC"/>
<feature type="transmembrane region" description="Helical" evidence="1">
    <location>
        <begin position="81"/>
        <end position="112"/>
    </location>
</feature>
<feature type="transmembrane region" description="Helical" evidence="1">
    <location>
        <begin position="118"/>
        <end position="137"/>
    </location>
</feature>
<dbReference type="EMBL" id="CM035408">
    <property type="protein sequence ID" value="KAH7441600.1"/>
    <property type="molecule type" value="Genomic_DNA"/>
</dbReference>
<dbReference type="Proteomes" id="UP000825935">
    <property type="component" value="Chromosome 3"/>
</dbReference>
<evidence type="ECO:0000256" key="1">
    <source>
        <dbReference type="SAM" id="Phobius"/>
    </source>
</evidence>
<accession>A0A8T2UZE6</accession>
<sequence length="229" mass="25778">MSSEALLLSNGEKQEIQEKCFFDFASKEVGFFLPQLSIMRKEELVTSRFGAWRHTWILKWGHQKVVDPFIMILKRGLEPKLLSLSAALGLTIGLFPVCGVTLVLCALTAVILQSKCHVPTLMLGNFMASFFELGLLFPLMRVGEMVTGGEHFVISSDGLWEAIRGWRAPRGLIFGMMHAVIGWLLVSPFCVAILYGVFFPIFTYLTSKFHTDRLILESYSESIVCYNNV</sequence>
<reference evidence="2" key="1">
    <citation type="submission" date="2021-08" db="EMBL/GenBank/DDBJ databases">
        <title>WGS assembly of Ceratopteris richardii.</title>
        <authorList>
            <person name="Marchant D.B."/>
            <person name="Chen G."/>
            <person name="Jenkins J."/>
            <person name="Shu S."/>
            <person name="Leebens-Mack J."/>
            <person name="Grimwood J."/>
            <person name="Schmutz J."/>
            <person name="Soltis P."/>
            <person name="Soltis D."/>
            <person name="Chen Z.-H."/>
        </authorList>
    </citation>
    <scope>NUCLEOTIDE SEQUENCE</scope>
    <source>
        <strain evidence="2">Whitten #5841</strain>
        <tissue evidence="2">Leaf</tissue>
    </source>
</reference>
<dbReference type="EMBL" id="CM035408">
    <property type="protein sequence ID" value="KAH7441601.1"/>
    <property type="molecule type" value="Genomic_DNA"/>
</dbReference>
<protein>
    <recommendedName>
        <fullName evidence="4">DUF2062 domain-containing protein</fullName>
    </recommendedName>
</protein>
<dbReference type="EMBL" id="CM035408">
    <property type="protein sequence ID" value="KAH7441599.1"/>
    <property type="molecule type" value="Genomic_DNA"/>
</dbReference>
<gene>
    <name evidence="2" type="ORF">KP509_03G045300</name>
</gene>